<dbReference type="Proteomes" id="UP000683213">
    <property type="component" value="Unassembled WGS sequence"/>
</dbReference>
<feature type="non-terminal residue" evidence="2">
    <location>
        <position position="1"/>
    </location>
</feature>
<accession>A0A8T4KZG3</accession>
<feature type="transmembrane region" description="Helical" evidence="1">
    <location>
        <begin position="54"/>
        <end position="72"/>
    </location>
</feature>
<evidence type="ECO:0000313" key="2">
    <source>
        <dbReference type="EMBL" id="MBS3059032.1"/>
    </source>
</evidence>
<keyword evidence="1" id="KW-1133">Transmembrane helix</keyword>
<comment type="caution">
    <text evidence="2">The sequence shown here is derived from an EMBL/GenBank/DDBJ whole genome shotgun (WGS) entry which is preliminary data.</text>
</comment>
<sequence length="73" mass="7981">IAFPVFVFAMWLWSDFEVLTGVGLFGAQVLLIYYISKIALLALTENIPQLKPHFIVVSSITGVIAIIAANLMA</sequence>
<dbReference type="EMBL" id="JAGVWF010000017">
    <property type="protein sequence ID" value="MBS3059032.1"/>
    <property type="molecule type" value="Genomic_DNA"/>
</dbReference>
<proteinExistence type="predicted"/>
<dbReference type="AlphaFoldDB" id="A0A8T4KZG3"/>
<keyword evidence="1" id="KW-0812">Transmembrane</keyword>
<evidence type="ECO:0000313" key="3">
    <source>
        <dbReference type="Proteomes" id="UP000683213"/>
    </source>
</evidence>
<keyword evidence="1" id="KW-0472">Membrane</keyword>
<reference evidence="2" key="2">
    <citation type="submission" date="2021-05" db="EMBL/GenBank/DDBJ databases">
        <title>Protein family content uncovers lineage relationships and bacterial pathway maintenance mechanisms in DPANN archaea.</title>
        <authorList>
            <person name="Castelle C.J."/>
            <person name="Meheust R."/>
            <person name="Jaffe A.L."/>
            <person name="Seitz K."/>
            <person name="Gong X."/>
            <person name="Baker B.J."/>
            <person name="Banfield J.F."/>
        </authorList>
    </citation>
    <scope>NUCLEOTIDE SEQUENCE</scope>
    <source>
        <strain evidence="2">RIFCSPHIGHO2_01_FULL_GW2011_AR10_43_9</strain>
    </source>
</reference>
<gene>
    <name evidence="2" type="ORF">J4224_01250</name>
</gene>
<protein>
    <submittedName>
        <fullName evidence="2">Uncharacterized protein</fullName>
    </submittedName>
</protein>
<organism evidence="2 3">
    <name type="scientific">Candidatus Iainarchaeum sp</name>
    <dbReference type="NCBI Taxonomy" id="3101447"/>
    <lineage>
        <taxon>Archaea</taxon>
        <taxon>Candidatus Iainarchaeota</taxon>
        <taxon>Candidatus Iainarchaeia</taxon>
        <taxon>Candidatus Iainarchaeales</taxon>
        <taxon>Candidatus Iainarchaeaceae</taxon>
        <taxon>Candidatus Iainarchaeum</taxon>
    </lineage>
</organism>
<evidence type="ECO:0000256" key="1">
    <source>
        <dbReference type="SAM" id="Phobius"/>
    </source>
</evidence>
<name>A0A8T4KZG3_9ARCH</name>
<feature type="transmembrane region" description="Helical" evidence="1">
    <location>
        <begin position="18"/>
        <end position="42"/>
    </location>
</feature>
<reference evidence="2" key="1">
    <citation type="submission" date="2021-03" db="EMBL/GenBank/DDBJ databases">
        <authorList>
            <person name="Jaffe A."/>
        </authorList>
    </citation>
    <scope>NUCLEOTIDE SEQUENCE</scope>
    <source>
        <strain evidence="2">RIFCSPHIGHO2_01_FULL_GW2011_AR10_43_9</strain>
    </source>
</reference>